<protein>
    <recommendedName>
        <fullName evidence="5">CCHC-type domain-containing protein</fullName>
    </recommendedName>
</protein>
<dbReference type="InterPro" id="IPR006767">
    <property type="entry name" value="Cwf19-like_C_dom-2"/>
</dbReference>
<dbReference type="GO" id="GO:0061632">
    <property type="term" value="F:RNA lariat debranching enzyme activator activity"/>
    <property type="evidence" value="ECO:0007669"/>
    <property type="project" value="TreeGrafter"/>
</dbReference>
<dbReference type="GO" id="GO:0008270">
    <property type="term" value="F:zinc ion binding"/>
    <property type="evidence" value="ECO:0007669"/>
    <property type="project" value="UniProtKB-KW"/>
</dbReference>
<feature type="region of interest" description="Disordered" evidence="4">
    <location>
        <begin position="385"/>
        <end position="409"/>
    </location>
</feature>
<dbReference type="GO" id="GO:0000398">
    <property type="term" value="P:mRNA splicing, via spliceosome"/>
    <property type="evidence" value="ECO:0007669"/>
    <property type="project" value="TreeGrafter"/>
</dbReference>
<dbReference type="PANTHER" id="PTHR12072">
    <property type="entry name" value="CWF19, CELL CYCLE CONTROL PROTEIN"/>
    <property type="match status" value="1"/>
</dbReference>
<dbReference type="InterPro" id="IPR036265">
    <property type="entry name" value="HIT-like_sf"/>
</dbReference>
<proteinExistence type="predicted"/>
<keyword evidence="3" id="KW-0862">Zinc</keyword>
<dbReference type="SMART" id="SM00343">
    <property type="entry name" value="ZnF_C2HC"/>
    <property type="match status" value="2"/>
</dbReference>
<dbReference type="SUPFAM" id="SSF54197">
    <property type="entry name" value="HIT-like"/>
    <property type="match status" value="1"/>
</dbReference>
<sequence length="666" mass="73287">MTSYKVLVVGSVGGQFVKFFKKLASINAKNGPFDLTLCDGDFFASPGPDGDAELEQLLSGLIEVAVPTYFVVSGQTLPQAAEQRLTRNGGELCPNVVFLGKSGIFRTTSGIRLAYLSGTYAKEEPIPILQNNDPTSPLAEDPPNVFDTTPLNRYDDATVQAVVTAQTPSLPTTGAPASHALPAGNTVADVDILLTHDWPKFVTRNSAVPFTADGDRTLGHLGMSQITMAYRPRYHFAAAAPATFYEREPYSYPFNSVHTPDGQAHHTRFIGLAAFGHPSKQRWFYAMSHTPLATLRQSTGPAATPAVVCTGCPYPLNLIYDATRLASLKRNAADAVEDEDESLRWLVKKPRGQDLAGSGERRRLPPASYTCKICNVKGHWIQDCPAKPARPETATNQSPPDGSHGPASVKTPPDNYVCKVCLKGGHYIRSCPVIAERELAKQLQDSHRQCWFCLANPDVDKGLIVHVDDDVYLTVAKGGVLKDDSTVPGRGHFIALPVQHVDTIRNVELDGQLRIVEGLERYKRALKQLFAKFNCSLLVFELCRPNRLQQHAHLQMVAIPNALVSDLKSRIEEEAIAAHIMKFDEDFPDDKALGYFKFDLPDGTSLVHPLSDKQPFDMQFGRKIVAKLMQTPERGDWRSCVLPKDEEKALAQMARTALRDIDDLFT</sequence>
<dbReference type="InterPro" id="IPR001878">
    <property type="entry name" value="Znf_CCHC"/>
</dbReference>
<evidence type="ECO:0000256" key="3">
    <source>
        <dbReference type="ARBA" id="ARBA00022833"/>
    </source>
</evidence>
<name>A0A9W7ZNN3_9FUNG</name>
<dbReference type="Proteomes" id="UP001150569">
    <property type="component" value="Unassembled WGS sequence"/>
</dbReference>
<gene>
    <name evidence="6" type="ORF">IWQ60_011136</name>
</gene>
<keyword evidence="7" id="KW-1185">Reference proteome</keyword>
<dbReference type="InterPro" id="IPR025829">
    <property type="entry name" value="Zn_knuckle_CX2CX3GHX4C"/>
</dbReference>
<dbReference type="InterPro" id="IPR036875">
    <property type="entry name" value="Znf_CCHC_sf"/>
</dbReference>
<reference evidence="6" key="1">
    <citation type="submission" date="2022-07" db="EMBL/GenBank/DDBJ databases">
        <title>Phylogenomic reconstructions and comparative analyses of Kickxellomycotina fungi.</title>
        <authorList>
            <person name="Reynolds N.K."/>
            <person name="Stajich J.E."/>
            <person name="Barry K."/>
            <person name="Grigoriev I.V."/>
            <person name="Crous P."/>
            <person name="Smith M.E."/>
        </authorList>
    </citation>
    <scope>NUCLEOTIDE SEQUENCE</scope>
    <source>
        <strain evidence="6">RSA 861</strain>
    </source>
</reference>
<dbReference type="PANTHER" id="PTHR12072:SF4">
    <property type="entry name" value="CWF19-LIKE PROTEIN 1"/>
    <property type="match status" value="1"/>
</dbReference>
<evidence type="ECO:0000313" key="6">
    <source>
        <dbReference type="EMBL" id="KAJ1909506.1"/>
    </source>
</evidence>
<dbReference type="InterPro" id="IPR040194">
    <property type="entry name" value="Cwf19-like"/>
</dbReference>
<evidence type="ECO:0000256" key="1">
    <source>
        <dbReference type="ARBA" id="ARBA00022723"/>
    </source>
</evidence>
<evidence type="ECO:0000256" key="2">
    <source>
        <dbReference type="ARBA" id="ARBA00022771"/>
    </source>
</evidence>
<dbReference type="GO" id="GO:0003676">
    <property type="term" value="F:nucleic acid binding"/>
    <property type="evidence" value="ECO:0007669"/>
    <property type="project" value="InterPro"/>
</dbReference>
<dbReference type="Gene3D" id="4.10.60.10">
    <property type="entry name" value="Zinc finger, CCHC-type"/>
    <property type="match status" value="1"/>
</dbReference>
<accession>A0A9W7ZNN3</accession>
<evidence type="ECO:0000256" key="4">
    <source>
        <dbReference type="SAM" id="MobiDB-lite"/>
    </source>
</evidence>
<dbReference type="OrthoDB" id="444325at2759"/>
<comment type="caution">
    <text evidence="6">The sequence shown here is derived from an EMBL/GenBank/DDBJ whole genome shotgun (WGS) entry which is preliminary data.</text>
</comment>
<dbReference type="GO" id="GO:0071014">
    <property type="term" value="C:post-mRNA release spliceosomal complex"/>
    <property type="evidence" value="ECO:0007669"/>
    <property type="project" value="TreeGrafter"/>
</dbReference>
<feature type="domain" description="CCHC-type" evidence="5">
    <location>
        <begin position="370"/>
        <end position="386"/>
    </location>
</feature>
<keyword evidence="1" id="KW-0479">Metal-binding</keyword>
<dbReference type="Pfam" id="PF04676">
    <property type="entry name" value="CwfJ_C_2"/>
    <property type="match status" value="1"/>
</dbReference>
<dbReference type="CDD" id="cd07380">
    <property type="entry name" value="MPP_CWF19_N"/>
    <property type="match status" value="1"/>
</dbReference>
<dbReference type="InterPro" id="IPR006768">
    <property type="entry name" value="Cwf19-like_C_dom-1"/>
</dbReference>
<organism evidence="6 7">
    <name type="scientific">Tieghemiomyces parasiticus</name>
    <dbReference type="NCBI Taxonomy" id="78921"/>
    <lineage>
        <taxon>Eukaryota</taxon>
        <taxon>Fungi</taxon>
        <taxon>Fungi incertae sedis</taxon>
        <taxon>Zoopagomycota</taxon>
        <taxon>Kickxellomycotina</taxon>
        <taxon>Dimargaritomycetes</taxon>
        <taxon>Dimargaritales</taxon>
        <taxon>Dimargaritaceae</taxon>
        <taxon>Tieghemiomyces</taxon>
    </lineage>
</organism>
<evidence type="ECO:0000313" key="7">
    <source>
        <dbReference type="Proteomes" id="UP001150569"/>
    </source>
</evidence>
<dbReference type="EMBL" id="JANBPT010001191">
    <property type="protein sequence ID" value="KAJ1909506.1"/>
    <property type="molecule type" value="Genomic_DNA"/>
</dbReference>
<dbReference type="Pfam" id="PF13696">
    <property type="entry name" value="zf-CCHC_2"/>
    <property type="match status" value="2"/>
</dbReference>
<dbReference type="Pfam" id="PF04677">
    <property type="entry name" value="CwfJ_C_1"/>
    <property type="match status" value="1"/>
</dbReference>
<feature type="domain" description="CCHC-type" evidence="5">
    <location>
        <begin position="417"/>
        <end position="433"/>
    </location>
</feature>
<dbReference type="AlphaFoldDB" id="A0A9W7ZNN3"/>
<keyword evidence="2" id="KW-0863">Zinc-finger</keyword>
<dbReference type="SUPFAM" id="SSF57756">
    <property type="entry name" value="Retrovirus zinc finger-like domains"/>
    <property type="match status" value="2"/>
</dbReference>
<evidence type="ECO:0000259" key="5">
    <source>
        <dbReference type="SMART" id="SM00343"/>
    </source>
</evidence>